<dbReference type="AlphaFoldDB" id="W1PB20"/>
<proteinExistence type="predicted"/>
<accession>W1PB20</accession>
<sequence>MEPGISCMTVFVQGRKEGLKIKGSVYQSFARTSTLGNLLVERRNVWDLLGVNYGDLLGMNYERTLSFNGNKLFFFFEREREATT</sequence>
<dbReference type="Gramene" id="ERN04796">
    <property type="protein sequence ID" value="ERN04796"/>
    <property type="gene ID" value="AMTR_s00140p00097300"/>
</dbReference>
<dbReference type="HOGENOM" id="CLU_2530527_0_0_1"/>
<name>W1PB20_AMBTC</name>
<evidence type="ECO:0000313" key="1">
    <source>
        <dbReference type="EMBL" id="ERN04796.1"/>
    </source>
</evidence>
<organism evidence="1 2">
    <name type="scientific">Amborella trichopoda</name>
    <dbReference type="NCBI Taxonomy" id="13333"/>
    <lineage>
        <taxon>Eukaryota</taxon>
        <taxon>Viridiplantae</taxon>
        <taxon>Streptophyta</taxon>
        <taxon>Embryophyta</taxon>
        <taxon>Tracheophyta</taxon>
        <taxon>Spermatophyta</taxon>
        <taxon>Magnoliopsida</taxon>
        <taxon>Amborellales</taxon>
        <taxon>Amborellaceae</taxon>
        <taxon>Amborella</taxon>
    </lineage>
</organism>
<dbReference type="Proteomes" id="UP000017836">
    <property type="component" value="Unassembled WGS sequence"/>
</dbReference>
<dbReference type="EMBL" id="KI394169">
    <property type="protein sequence ID" value="ERN04796.1"/>
    <property type="molecule type" value="Genomic_DNA"/>
</dbReference>
<keyword evidence="2" id="KW-1185">Reference proteome</keyword>
<protein>
    <submittedName>
        <fullName evidence="1">Uncharacterized protein</fullName>
    </submittedName>
</protein>
<reference evidence="2" key="1">
    <citation type="journal article" date="2013" name="Science">
        <title>The Amborella genome and the evolution of flowering plants.</title>
        <authorList>
            <consortium name="Amborella Genome Project"/>
        </authorList>
    </citation>
    <scope>NUCLEOTIDE SEQUENCE [LARGE SCALE GENOMIC DNA]</scope>
</reference>
<gene>
    <name evidence="1" type="ORF">AMTR_s00140p00097300</name>
</gene>
<evidence type="ECO:0000313" key="2">
    <source>
        <dbReference type="Proteomes" id="UP000017836"/>
    </source>
</evidence>